<dbReference type="RefSeq" id="WP_121195628.1">
    <property type="nucleotide sequence ID" value="NZ_RBKU01000001.1"/>
</dbReference>
<proteinExistence type="inferred from homology"/>
<feature type="domain" description="RagB/SusD" evidence="6">
    <location>
        <begin position="350"/>
        <end position="470"/>
    </location>
</feature>
<accession>A0A495IT99</accession>
<organism evidence="8 9">
    <name type="scientific">Mucilaginibacter gracilis</name>
    <dbReference type="NCBI Taxonomy" id="423350"/>
    <lineage>
        <taxon>Bacteria</taxon>
        <taxon>Pseudomonadati</taxon>
        <taxon>Bacteroidota</taxon>
        <taxon>Sphingobacteriia</taxon>
        <taxon>Sphingobacteriales</taxon>
        <taxon>Sphingobacteriaceae</taxon>
        <taxon>Mucilaginibacter</taxon>
    </lineage>
</organism>
<keyword evidence="3" id="KW-0732">Signal</keyword>
<dbReference type="Proteomes" id="UP000268007">
    <property type="component" value="Unassembled WGS sequence"/>
</dbReference>
<dbReference type="InterPro" id="IPR033985">
    <property type="entry name" value="SusD-like_N"/>
</dbReference>
<dbReference type="Pfam" id="PF14322">
    <property type="entry name" value="SusD-like_3"/>
    <property type="match status" value="1"/>
</dbReference>
<comment type="caution">
    <text evidence="8">The sequence shown here is derived from an EMBL/GenBank/DDBJ whole genome shotgun (WGS) entry which is preliminary data.</text>
</comment>
<dbReference type="SUPFAM" id="SSF48452">
    <property type="entry name" value="TPR-like"/>
    <property type="match status" value="1"/>
</dbReference>
<dbReference type="Pfam" id="PF07980">
    <property type="entry name" value="SusD_RagB"/>
    <property type="match status" value="1"/>
</dbReference>
<dbReference type="CDD" id="cd08977">
    <property type="entry name" value="SusD"/>
    <property type="match status" value="1"/>
</dbReference>
<evidence type="ECO:0000259" key="6">
    <source>
        <dbReference type="Pfam" id="PF07980"/>
    </source>
</evidence>
<evidence type="ECO:0000256" key="2">
    <source>
        <dbReference type="ARBA" id="ARBA00006275"/>
    </source>
</evidence>
<reference evidence="8 9" key="1">
    <citation type="submission" date="2018-10" db="EMBL/GenBank/DDBJ databases">
        <title>Genomic Encyclopedia of Archaeal and Bacterial Type Strains, Phase II (KMG-II): from individual species to whole genera.</title>
        <authorList>
            <person name="Goeker M."/>
        </authorList>
    </citation>
    <scope>NUCLEOTIDE SEQUENCE [LARGE SCALE GENOMIC DNA]</scope>
    <source>
        <strain evidence="8 9">DSM 18602</strain>
    </source>
</reference>
<evidence type="ECO:0000259" key="7">
    <source>
        <dbReference type="Pfam" id="PF14322"/>
    </source>
</evidence>
<protein>
    <submittedName>
        <fullName evidence="8">RagB/SusD domain-containing protein</fullName>
    </submittedName>
</protein>
<gene>
    <name evidence="8" type="ORF">BDD43_0093</name>
</gene>
<dbReference type="OrthoDB" id="621570at2"/>
<evidence type="ECO:0000313" key="8">
    <source>
        <dbReference type="EMBL" id="RKR80006.1"/>
    </source>
</evidence>
<dbReference type="InterPro" id="IPR011990">
    <property type="entry name" value="TPR-like_helical_dom_sf"/>
</dbReference>
<evidence type="ECO:0000256" key="4">
    <source>
        <dbReference type="ARBA" id="ARBA00023136"/>
    </source>
</evidence>
<evidence type="ECO:0000313" key="9">
    <source>
        <dbReference type="Proteomes" id="UP000268007"/>
    </source>
</evidence>
<dbReference type="EMBL" id="RBKU01000001">
    <property type="protein sequence ID" value="RKR80006.1"/>
    <property type="molecule type" value="Genomic_DNA"/>
</dbReference>
<feature type="domain" description="SusD-like N-terminal" evidence="7">
    <location>
        <begin position="100"/>
        <end position="233"/>
    </location>
</feature>
<comment type="subcellular location">
    <subcellularLocation>
        <location evidence="1">Cell outer membrane</location>
    </subcellularLocation>
</comment>
<comment type="similarity">
    <text evidence="2">Belongs to the SusD family.</text>
</comment>
<dbReference type="Gene3D" id="1.25.40.390">
    <property type="match status" value="1"/>
</dbReference>
<keyword evidence="9" id="KW-1185">Reference proteome</keyword>
<keyword evidence="4" id="KW-0472">Membrane</keyword>
<evidence type="ECO:0000256" key="3">
    <source>
        <dbReference type="ARBA" id="ARBA00022729"/>
    </source>
</evidence>
<evidence type="ECO:0000256" key="5">
    <source>
        <dbReference type="ARBA" id="ARBA00023237"/>
    </source>
</evidence>
<keyword evidence="5" id="KW-0998">Cell outer membrane</keyword>
<dbReference type="AlphaFoldDB" id="A0A495IT99"/>
<dbReference type="GO" id="GO:0009279">
    <property type="term" value="C:cell outer membrane"/>
    <property type="evidence" value="ECO:0007669"/>
    <property type="project" value="UniProtKB-SubCell"/>
</dbReference>
<name>A0A495IT99_9SPHI</name>
<sequence>MKIFKPIQALLFRVCLLTLCFSGCKKFVEIPPPVTAVTGQNVYNNDATATAVLKGVYIRLSEYDTGGGINQMGIRCGLSADELKYFGTDVLFQKIYVNQLSAVDYYAFWENSFTYLQAVNSVLEGLKKSQGLTPSVKAQLQGEALFVRAFLNFYLVNLYGDVPLVLSSDYLQNSKMARTSSDLVYKQIVSDLISAKLLLQDSYVDGNSNASADAERVRPNRATASALLARTYLFTGQYALAEQEAGAVIQDPKYKLEDLGNVFLRQSNEAIWQLMPVDPAWNTNDARSLLLTSDGPDDAQPFALNERLIADFESGDQRRAAWVDTVTAGGRLYYYPIKYKALSAPPAAEYYMVFRLAELYLIRAEARTELGNTEGAAADLNAIRARAGLAATPAAAPADLLAAVLKERRVELFTEWGHRWFDLKRTKQANTVLPSVTAEKGGTWDSHDQLYPLPLSDIKLNPALIQNPGY</sequence>
<dbReference type="InterPro" id="IPR012944">
    <property type="entry name" value="SusD_RagB_dom"/>
</dbReference>
<evidence type="ECO:0000256" key="1">
    <source>
        <dbReference type="ARBA" id="ARBA00004442"/>
    </source>
</evidence>